<feature type="domain" description="Major facilitator superfamily (MFS) profile" evidence="7">
    <location>
        <begin position="56"/>
        <end position="465"/>
    </location>
</feature>
<feature type="transmembrane region" description="Helical" evidence="6">
    <location>
        <begin position="285"/>
        <end position="314"/>
    </location>
</feature>
<dbReference type="InterPro" id="IPR020846">
    <property type="entry name" value="MFS_dom"/>
</dbReference>
<dbReference type="InterPro" id="IPR011701">
    <property type="entry name" value="MFS"/>
</dbReference>
<evidence type="ECO:0000256" key="3">
    <source>
        <dbReference type="ARBA" id="ARBA00022692"/>
    </source>
</evidence>
<dbReference type="PANTHER" id="PTHR43791:SF40">
    <property type="entry name" value="THIAMINE PATHWAY TRANSPORTER THI73"/>
    <property type="match status" value="1"/>
</dbReference>
<evidence type="ECO:0000313" key="9">
    <source>
        <dbReference type="Proteomes" id="UP000001996"/>
    </source>
</evidence>
<sequence>MEEKLDVLETQERLHEKSCSLDSYDNAFEFINQTELAQEAIEIDHAKLMRKLDYIILPLLCCVYLLQYLDKLLLNYSAAMGIKKNLVGNEFANLSTIFYAAYIFGEPIVSYCLQRFPLGKTLGVFIVIWGVVVACHAAAKTYASLMIVRTLLGIFESSSAVGLIIISGMYYTKRQQVARMGVWSTMAGVGTIIGGLLSFGFQHIHTSEFQSWQILFLVMGLITVVFGLFVILFLPDNVHTCKFLTREEKIYILNNVVKVNQTGTKNSKFKKEQIVELLFKDKFTWLYFVLTLCSQIVTGAIGTFSVTITLSFGFDGYQSALLQIPVGVVTIITIIIATQLVAKFGHHSLIMASMFLPTIVGAIVLIISPSKVGNLLSLYLLYSGSCSITLIYAWISANTAGSSKKFIRSAMIMIAFSIACIIGPQLFQAYSAPHYQPAKIVILITQCLSVPLTLLIGWMCRKENEKRVANAQNNLHENRDAEVNGNGVNNENEFLDLTDIQNKKFRYIY</sequence>
<dbReference type="PROSITE" id="PS50850">
    <property type="entry name" value="MFS"/>
    <property type="match status" value="1"/>
</dbReference>
<keyword evidence="5 6" id="KW-0472">Membrane</keyword>
<comment type="subcellular location">
    <subcellularLocation>
        <location evidence="1">Membrane</location>
        <topology evidence="1">Multi-pass membrane protein</topology>
    </subcellularLocation>
</comment>
<evidence type="ECO:0000256" key="1">
    <source>
        <dbReference type="ARBA" id="ARBA00004141"/>
    </source>
</evidence>
<dbReference type="InterPro" id="IPR036259">
    <property type="entry name" value="MFS_trans_sf"/>
</dbReference>
<dbReference type="PANTHER" id="PTHR43791">
    <property type="entry name" value="PERMEASE-RELATED"/>
    <property type="match status" value="1"/>
</dbReference>
<dbReference type="AlphaFoldDB" id="A5E0Y4"/>
<dbReference type="GO" id="GO:0005783">
    <property type="term" value="C:endoplasmic reticulum"/>
    <property type="evidence" value="ECO:0007669"/>
    <property type="project" value="EnsemblFungi"/>
</dbReference>
<dbReference type="FunCoup" id="A5E0Y4">
    <property type="interactions" value="122"/>
</dbReference>
<reference evidence="8 9" key="1">
    <citation type="journal article" date="2009" name="Nature">
        <title>Evolution of pathogenicity and sexual reproduction in eight Candida genomes.</title>
        <authorList>
            <person name="Butler G."/>
            <person name="Rasmussen M.D."/>
            <person name="Lin M.F."/>
            <person name="Santos M.A."/>
            <person name="Sakthikumar S."/>
            <person name="Munro C.A."/>
            <person name="Rheinbay E."/>
            <person name="Grabherr M."/>
            <person name="Forche A."/>
            <person name="Reedy J.L."/>
            <person name="Agrafioti I."/>
            <person name="Arnaud M.B."/>
            <person name="Bates S."/>
            <person name="Brown A.J."/>
            <person name="Brunke S."/>
            <person name="Costanzo M.C."/>
            <person name="Fitzpatrick D.A."/>
            <person name="de Groot P.W."/>
            <person name="Harris D."/>
            <person name="Hoyer L.L."/>
            <person name="Hube B."/>
            <person name="Klis F.M."/>
            <person name="Kodira C."/>
            <person name="Lennard N."/>
            <person name="Logue M.E."/>
            <person name="Martin R."/>
            <person name="Neiman A.M."/>
            <person name="Nikolaou E."/>
            <person name="Quail M.A."/>
            <person name="Quinn J."/>
            <person name="Santos M.C."/>
            <person name="Schmitzberger F.F."/>
            <person name="Sherlock G."/>
            <person name="Shah P."/>
            <person name="Silverstein K.A."/>
            <person name="Skrzypek M.S."/>
            <person name="Soll D."/>
            <person name="Staggs R."/>
            <person name="Stansfield I."/>
            <person name="Stumpf M.P."/>
            <person name="Sudbery P.E."/>
            <person name="Srikantha T."/>
            <person name="Zeng Q."/>
            <person name="Berman J."/>
            <person name="Berriman M."/>
            <person name="Heitman J."/>
            <person name="Gow N.A."/>
            <person name="Lorenz M.C."/>
            <person name="Birren B.W."/>
            <person name="Kellis M."/>
            <person name="Cuomo C.A."/>
        </authorList>
    </citation>
    <scope>NUCLEOTIDE SEQUENCE [LARGE SCALE GENOMIC DNA]</scope>
    <source>
        <strain evidence="9">ATCC 11503 / BCRC 21390 / CBS 2605 / JCM 1781 / NBRC 1676 / NRRL YB-4239</strain>
    </source>
</reference>
<dbReference type="SUPFAM" id="SSF103473">
    <property type="entry name" value="MFS general substrate transporter"/>
    <property type="match status" value="1"/>
</dbReference>
<keyword evidence="3 6" id="KW-0812">Transmembrane</keyword>
<feature type="transmembrane region" description="Helical" evidence="6">
    <location>
        <begin position="52"/>
        <end position="69"/>
    </location>
</feature>
<evidence type="ECO:0000256" key="2">
    <source>
        <dbReference type="ARBA" id="ARBA00022448"/>
    </source>
</evidence>
<dbReference type="VEuPathDB" id="FungiDB:LELG_03271"/>
<organism evidence="8 9">
    <name type="scientific">Lodderomyces elongisporus (strain ATCC 11503 / CBS 2605 / JCM 1781 / NBRC 1676 / NRRL YB-4239)</name>
    <name type="common">Yeast</name>
    <name type="synonym">Saccharomyces elongisporus</name>
    <dbReference type="NCBI Taxonomy" id="379508"/>
    <lineage>
        <taxon>Eukaryota</taxon>
        <taxon>Fungi</taxon>
        <taxon>Dikarya</taxon>
        <taxon>Ascomycota</taxon>
        <taxon>Saccharomycotina</taxon>
        <taxon>Pichiomycetes</taxon>
        <taxon>Debaryomycetaceae</taxon>
        <taxon>Candida/Lodderomyces clade</taxon>
        <taxon>Lodderomyces</taxon>
    </lineage>
</organism>
<feature type="transmembrane region" description="Helical" evidence="6">
    <location>
        <begin position="376"/>
        <end position="395"/>
    </location>
</feature>
<evidence type="ECO:0000259" key="7">
    <source>
        <dbReference type="PROSITE" id="PS50850"/>
    </source>
</evidence>
<evidence type="ECO:0000256" key="5">
    <source>
        <dbReference type="ARBA" id="ARBA00023136"/>
    </source>
</evidence>
<dbReference type="Pfam" id="PF07690">
    <property type="entry name" value="MFS_1"/>
    <property type="match status" value="1"/>
</dbReference>
<dbReference type="GeneID" id="5232450"/>
<dbReference type="eggNOG" id="KOG2533">
    <property type="taxonomic scope" value="Eukaryota"/>
</dbReference>
<keyword evidence="9" id="KW-1185">Reference proteome</keyword>
<feature type="transmembrane region" description="Helical" evidence="6">
    <location>
        <begin position="214"/>
        <end position="234"/>
    </location>
</feature>
<feature type="transmembrane region" description="Helical" evidence="6">
    <location>
        <begin position="151"/>
        <end position="171"/>
    </location>
</feature>
<dbReference type="OrthoDB" id="6730379at2759"/>
<feature type="transmembrane region" description="Helical" evidence="6">
    <location>
        <begin position="183"/>
        <end position="202"/>
    </location>
</feature>
<name>A5E0Y4_LODEL</name>
<dbReference type="HOGENOM" id="CLU_001265_0_5_1"/>
<dbReference type="Proteomes" id="UP000001996">
    <property type="component" value="Unassembled WGS sequence"/>
</dbReference>
<feature type="transmembrane region" description="Helical" evidence="6">
    <location>
        <begin position="320"/>
        <end position="342"/>
    </location>
</feature>
<keyword evidence="2" id="KW-0813">Transport</keyword>
<feature type="transmembrane region" description="Helical" evidence="6">
    <location>
        <begin position="407"/>
        <end position="428"/>
    </location>
</feature>
<dbReference type="GO" id="GO:0016020">
    <property type="term" value="C:membrane"/>
    <property type="evidence" value="ECO:0007669"/>
    <property type="project" value="UniProtKB-SubCell"/>
</dbReference>
<proteinExistence type="predicted"/>
<evidence type="ECO:0000313" key="8">
    <source>
        <dbReference type="EMBL" id="EDK45092.1"/>
    </source>
</evidence>
<dbReference type="GO" id="GO:0022857">
    <property type="term" value="F:transmembrane transporter activity"/>
    <property type="evidence" value="ECO:0007669"/>
    <property type="project" value="InterPro"/>
</dbReference>
<gene>
    <name evidence="8" type="ORF">LELG_03271</name>
</gene>
<evidence type="ECO:0000256" key="6">
    <source>
        <dbReference type="SAM" id="Phobius"/>
    </source>
</evidence>
<accession>A5E0Y4</accession>
<dbReference type="KEGG" id="lel:PVL30_002769"/>
<dbReference type="OMA" id="ITNIYIW"/>
<feature type="transmembrane region" description="Helical" evidence="6">
    <location>
        <begin position="349"/>
        <end position="370"/>
    </location>
</feature>
<feature type="transmembrane region" description="Helical" evidence="6">
    <location>
        <begin position="440"/>
        <end position="460"/>
    </location>
</feature>
<dbReference type="InParanoid" id="A5E0Y4"/>
<dbReference type="FunFam" id="1.20.1250.20:FF:000482">
    <property type="entry name" value="Thi73p"/>
    <property type="match status" value="1"/>
</dbReference>
<evidence type="ECO:0000256" key="4">
    <source>
        <dbReference type="ARBA" id="ARBA00022989"/>
    </source>
</evidence>
<keyword evidence="4 6" id="KW-1133">Transmembrane helix</keyword>
<protein>
    <recommendedName>
        <fullName evidence="7">Major facilitator superfamily (MFS) profile domain-containing protein</fullName>
    </recommendedName>
</protein>
<dbReference type="STRING" id="379508.A5E0Y4"/>
<dbReference type="EMBL" id="CH981527">
    <property type="protein sequence ID" value="EDK45092.1"/>
    <property type="molecule type" value="Genomic_DNA"/>
</dbReference>
<dbReference type="Gene3D" id="1.20.1250.20">
    <property type="entry name" value="MFS general substrate transporter like domains"/>
    <property type="match status" value="2"/>
</dbReference>
<feature type="transmembrane region" description="Helical" evidence="6">
    <location>
        <begin position="91"/>
        <end position="109"/>
    </location>
</feature>
<feature type="transmembrane region" description="Helical" evidence="6">
    <location>
        <begin position="121"/>
        <end position="139"/>
    </location>
</feature>